<accession>A0A354YW53</accession>
<dbReference type="STRING" id="378794.GCA_001570625_00764"/>
<protein>
    <submittedName>
        <fullName evidence="1">Uncharacterized protein</fullName>
    </submittedName>
</protein>
<dbReference type="InterPro" id="IPR027417">
    <property type="entry name" value="P-loop_NTPase"/>
</dbReference>
<comment type="caution">
    <text evidence="1">The sequence shown here is derived from an EMBL/GenBank/DDBJ whole genome shotgun (WGS) entry which is preliminary data.</text>
</comment>
<dbReference type="CDD" id="cd00009">
    <property type="entry name" value="AAA"/>
    <property type="match status" value="1"/>
</dbReference>
<reference evidence="1 2" key="1">
    <citation type="journal article" date="2018" name="Nat. Biotechnol.">
        <title>A standardized bacterial taxonomy based on genome phylogeny substantially revises the tree of life.</title>
        <authorList>
            <person name="Parks D.H."/>
            <person name="Chuvochina M."/>
            <person name="Waite D.W."/>
            <person name="Rinke C."/>
            <person name="Skarshewski A."/>
            <person name="Chaumeil P.A."/>
            <person name="Hugenholtz P."/>
        </authorList>
    </citation>
    <scope>NUCLEOTIDE SEQUENCE [LARGE SCALE GENOMIC DNA]</scope>
    <source>
        <strain evidence="1">UBA10948</strain>
    </source>
</reference>
<dbReference type="Gene3D" id="3.40.50.300">
    <property type="entry name" value="P-loop containing nucleotide triphosphate hydrolases"/>
    <property type="match status" value="1"/>
</dbReference>
<dbReference type="AlphaFoldDB" id="A0A354YW53"/>
<dbReference type="InterPro" id="IPR008533">
    <property type="entry name" value="DUF815"/>
</dbReference>
<sequence length="249" mass="28601">FSWNKGLQGIENPDPVMLEDLVGYEYQKKILLGNTEAFISGKKANNILLYGERGTGKSSSVKALLNQFGDRGLRMIELGKRQLLELPDIIKTVSKRGLNFIIFIDDLSFEEFEIDYKEIKASIDGSLQASPDNMILYVTSNRRHLIKENWSDRKPSGEEVHISDTYQEKLSFADRFGIMISYQSPGQEEYLQIINELARRNKVAMPPKELEKLALQWERKYHGCSGRTAQQFITHIMASNRPNAETWYS</sequence>
<dbReference type="EMBL" id="DNZF01000145">
    <property type="protein sequence ID" value="HBK53575.1"/>
    <property type="molecule type" value="Genomic_DNA"/>
</dbReference>
<evidence type="ECO:0000313" key="1">
    <source>
        <dbReference type="EMBL" id="HBK53575.1"/>
    </source>
</evidence>
<dbReference type="PANTHER" id="PTHR42935">
    <property type="entry name" value="SLR0930 PROTEIN"/>
    <property type="match status" value="1"/>
</dbReference>
<dbReference type="Proteomes" id="UP000263273">
    <property type="component" value="Unassembled WGS sequence"/>
</dbReference>
<dbReference type="SUPFAM" id="SSF52540">
    <property type="entry name" value="P-loop containing nucleoside triphosphate hydrolases"/>
    <property type="match status" value="1"/>
</dbReference>
<feature type="non-terminal residue" evidence="1">
    <location>
        <position position="1"/>
    </location>
</feature>
<organism evidence="1 2">
    <name type="scientific">Syntrophomonas wolfei</name>
    <dbReference type="NCBI Taxonomy" id="863"/>
    <lineage>
        <taxon>Bacteria</taxon>
        <taxon>Bacillati</taxon>
        <taxon>Bacillota</taxon>
        <taxon>Clostridia</taxon>
        <taxon>Eubacteriales</taxon>
        <taxon>Syntrophomonadaceae</taxon>
        <taxon>Syntrophomonas</taxon>
    </lineage>
</organism>
<dbReference type="Pfam" id="PF05673">
    <property type="entry name" value="DUF815"/>
    <property type="match status" value="1"/>
</dbReference>
<name>A0A354YW53_9FIRM</name>
<gene>
    <name evidence="1" type="ORF">DDZ44_06545</name>
</gene>
<evidence type="ECO:0000313" key="2">
    <source>
        <dbReference type="Proteomes" id="UP000263273"/>
    </source>
</evidence>
<proteinExistence type="predicted"/>
<dbReference type="PANTHER" id="PTHR42935:SF1">
    <property type="entry name" value="SLR0930 PROTEIN"/>
    <property type="match status" value="1"/>
</dbReference>